<evidence type="ECO:0000256" key="4">
    <source>
        <dbReference type="ARBA" id="ARBA00022723"/>
    </source>
</evidence>
<dbReference type="InterPro" id="IPR036236">
    <property type="entry name" value="Znf_C2H2_sf"/>
</dbReference>
<evidence type="ECO:0000256" key="3">
    <source>
        <dbReference type="ARBA" id="ARBA00009063"/>
    </source>
</evidence>
<dbReference type="InterPro" id="IPR006012">
    <property type="entry name" value="Syntaxin/epimorphin_CS"/>
</dbReference>
<evidence type="ECO:0000313" key="21">
    <source>
        <dbReference type="Proteomes" id="UP000719412"/>
    </source>
</evidence>
<keyword evidence="16" id="KW-0175">Coiled coil</keyword>
<dbReference type="Gene3D" id="1.20.5.110">
    <property type="match status" value="1"/>
</dbReference>
<keyword evidence="17" id="KW-1133">Transmembrane helix</keyword>
<evidence type="ECO:0000256" key="12">
    <source>
        <dbReference type="ARBA" id="ARBA00023242"/>
    </source>
</evidence>
<evidence type="ECO:0000256" key="14">
    <source>
        <dbReference type="PROSITE-ProRule" id="PRU00042"/>
    </source>
</evidence>
<evidence type="ECO:0000256" key="11">
    <source>
        <dbReference type="ARBA" id="ARBA00023163"/>
    </source>
</evidence>
<keyword evidence="11" id="KW-0804">Transcription</keyword>
<dbReference type="GO" id="GO:0006836">
    <property type="term" value="P:neurotransmitter transport"/>
    <property type="evidence" value="ECO:0007669"/>
    <property type="project" value="UniProtKB-KW"/>
</dbReference>
<dbReference type="FunFam" id="3.30.160.60:FF:000026">
    <property type="entry name" value="Transcription factor Sp3"/>
    <property type="match status" value="1"/>
</dbReference>
<keyword evidence="17" id="KW-0812">Transmembrane</keyword>
<dbReference type="PROSITE" id="PS50192">
    <property type="entry name" value="T_SNARE"/>
    <property type="match status" value="1"/>
</dbReference>
<dbReference type="FunFam" id="1.20.5.110:FF:000068">
    <property type="entry name" value="Syntaxin 1A"/>
    <property type="match status" value="1"/>
</dbReference>
<keyword evidence="7" id="KW-0813">Transport</keyword>
<comment type="caution">
    <text evidence="20">The sequence shown here is derived from an EMBL/GenBank/DDBJ whole genome shotgun (WGS) entry which is preliminary data.</text>
</comment>
<dbReference type="SMART" id="SM00355">
    <property type="entry name" value="ZnF_C2H2"/>
    <property type="match status" value="3"/>
</dbReference>
<dbReference type="SMART" id="SM00503">
    <property type="entry name" value="SynN"/>
    <property type="match status" value="1"/>
</dbReference>
<keyword evidence="4" id="KW-0479">Metal-binding</keyword>
<dbReference type="FunFam" id="1.20.58.70:FF:000011">
    <property type="entry name" value="Syntaxin 4"/>
    <property type="match status" value="1"/>
</dbReference>
<comment type="subcellular location">
    <subcellularLocation>
        <location evidence="2">Membrane</location>
        <topology evidence="2">Single-pass type IV membrane protein</topology>
    </subcellularLocation>
    <subcellularLocation>
        <location evidence="1">Nucleus</location>
    </subcellularLocation>
</comment>
<dbReference type="CDD" id="cd22541">
    <property type="entry name" value="SP5_N"/>
    <property type="match status" value="1"/>
</dbReference>
<dbReference type="SUPFAM" id="SSF47661">
    <property type="entry name" value="t-snare proteins"/>
    <property type="match status" value="1"/>
</dbReference>
<dbReference type="GO" id="GO:0005484">
    <property type="term" value="F:SNAP receptor activity"/>
    <property type="evidence" value="ECO:0007669"/>
    <property type="project" value="InterPro"/>
</dbReference>
<dbReference type="Proteomes" id="UP000719412">
    <property type="component" value="Unassembled WGS sequence"/>
</dbReference>
<keyword evidence="8" id="KW-0862">Zinc</keyword>
<dbReference type="PROSITE" id="PS00028">
    <property type="entry name" value="ZINC_FINGER_C2H2_1"/>
    <property type="match status" value="3"/>
</dbReference>
<dbReference type="SUPFAM" id="SSF57667">
    <property type="entry name" value="beta-beta-alpha zinc fingers"/>
    <property type="match status" value="2"/>
</dbReference>
<evidence type="ECO:0000256" key="16">
    <source>
        <dbReference type="SAM" id="Coils"/>
    </source>
</evidence>
<dbReference type="AlphaFoldDB" id="A0A8J6H994"/>
<dbReference type="InterPro" id="IPR013087">
    <property type="entry name" value="Znf_C2H2_type"/>
</dbReference>
<dbReference type="InterPro" id="IPR010989">
    <property type="entry name" value="SNARE"/>
</dbReference>
<dbReference type="GO" id="GO:0006886">
    <property type="term" value="P:intracellular protein transport"/>
    <property type="evidence" value="ECO:0007669"/>
    <property type="project" value="InterPro"/>
</dbReference>
<evidence type="ECO:0000259" key="18">
    <source>
        <dbReference type="PROSITE" id="PS50157"/>
    </source>
</evidence>
<evidence type="ECO:0000256" key="10">
    <source>
        <dbReference type="ARBA" id="ARBA00023125"/>
    </source>
</evidence>
<evidence type="ECO:0000256" key="1">
    <source>
        <dbReference type="ARBA" id="ARBA00004123"/>
    </source>
</evidence>
<dbReference type="EMBL" id="JABDTM020027534">
    <property type="protein sequence ID" value="KAH0810358.1"/>
    <property type="molecule type" value="Genomic_DNA"/>
</dbReference>
<feature type="domain" description="C2H2-type" evidence="18">
    <location>
        <begin position="820"/>
        <end position="849"/>
    </location>
</feature>
<feature type="coiled-coil region" evidence="16">
    <location>
        <begin position="70"/>
        <end position="108"/>
    </location>
</feature>
<feature type="transmembrane region" description="Helical" evidence="17">
    <location>
        <begin position="629"/>
        <end position="650"/>
    </location>
</feature>
<dbReference type="GO" id="GO:0016192">
    <property type="term" value="P:vesicle-mediated transport"/>
    <property type="evidence" value="ECO:0007669"/>
    <property type="project" value="InterPro"/>
</dbReference>
<keyword evidence="10" id="KW-0238">DNA-binding</keyword>
<dbReference type="PANTHER" id="PTHR34179">
    <property type="entry name" value="TUMOR PROTEIN P53-INDUCIBLE PROTEIN 13"/>
    <property type="match status" value="1"/>
</dbReference>
<keyword evidence="6 14" id="KW-0863">Zinc-finger</keyword>
<dbReference type="Pfam" id="PF05739">
    <property type="entry name" value="SNARE"/>
    <property type="match status" value="1"/>
</dbReference>
<evidence type="ECO:0008006" key="22">
    <source>
        <dbReference type="Google" id="ProtNLM"/>
    </source>
</evidence>
<keyword evidence="17" id="KW-0472">Membrane</keyword>
<evidence type="ECO:0000256" key="5">
    <source>
        <dbReference type="ARBA" id="ARBA00022737"/>
    </source>
</evidence>
<dbReference type="GO" id="GO:0005737">
    <property type="term" value="C:cytoplasm"/>
    <property type="evidence" value="ECO:0007669"/>
    <property type="project" value="TreeGrafter"/>
</dbReference>
<dbReference type="SMART" id="SM00397">
    <property type="entry name" value="t_SNARE"/>
    <property type="match status" value="1"/>
</dbReference>
<keyword evidence="5" id="KW-0677">Repeat</keyword>
<evidence type="ECO:0000256" key="7">
    <source>
        <dbReference type="ARBA" id="ARBA00022775"/>
    </source>
</evidence>
<evidence type="ECO:0000256" key="15">
    <source>
        <dbReference type="RuleBase" id="RU003858"/>
    </source>
</evidence>
<dbReference type="InterPro" id="IPR021454">
    <property type="entry name" value="DUF3105"/>
</dbReference>
<dbReference type="Gene3D" id="3.30.160.60">
    <property type="entry name" value="Classic Zinc Finger"/>
    <property type="match status" value="3"/>
</dbReference>
<dbReference type="Pfam" id="PF00096">
    <property type="entry name" value="zf-C2H2"/>
    <property type="match status" value="2"/>
</dbReference>
<dbReference type="CDD" id="cd15880">
    <property type="entry name" value="SNARE_syntaxin1"/>
    <property type="match status" value="1"/>
</dbReference>
<evidence type="ECO:0000256" key="8">
    <source>
        <dbReference type="ARBA" id="ARBA00022833"/>
    </source>
</evidence>
<keyword evidence="12" id="KW-0539">Nucleus</keyword>
<sequence length="1052" mass="120991">MIWYVSVKPSFAFYVGNKHKYYEDPMRITIAAHADAIAANVKSEVKTHRKEKQKLGSREERRDLFYCGGSHQTKQELEDLMADIKKTANKVRAKLKVIEQNIEQEEQTNKSSADLRIRKTQHSTLSRKFVEVMTEYNRTQTDYRERCKGRIQRQLEITGRQTTNEELEEMLEQGNPAVFTQGIIMETQQARQTLADIEARHADIIKLENSIKELHDMFMDMAMLVENQGEMIDRIEYHVEHAVDYVQTATQDTKKALKYQSKARRVSLFLVYPWASNNINSDNVWHGQWFPHAPGVPDDQNPTVEIGKKNLYDSEHEIVMGVKNPNCDDGKTNLQVDWDFNPINYTCFMHDRKVLYRPRSDIQPIYSRDHIPKGYSAPHKCMSDAIEYNVVIPTYGTHRPLWAKYGEYTFLPKQRWVHNLEHGAVVMLYHPCADKNEVNILRVLVKKCLYRHVITPYNLLSPERPLALVAWGRRLEMSKVAPEIVLNFIRKNALKGPEQTPKDGQYDLLLEKHAEVVSDVGDHELCKLYDYMQFASGAAPLLERMKVTHWERPQSNDLYAARVPPSGPLLRGSAAKDPSPGMPRSGICSRCRALPSRSPASKHQDRHLGPLRRRNLSYYIRRAVRSRRCVYLIIVIFFDTLSLVLTILLMLCYDDYRLLIGNFITMAPLNLLAPTCPRMYQPQPFTHPQVSPASTTSCGSDGYVSQVPMEAARSPLEFSPHYQSSYSHNYNNQYWFHHSPPPADIATSGYQPQQQQQYQWLHQNTYMPSFPSMKIIKPEVSMSEYSGYTSSRARKCIKCQCPNCVREENGLRRPSAKKVHICHYPGCDKVYGKTSHLQAHLRWHTGERPFLCSWLFCGKRFTRSDELQRHVRTHTGEKRFACTICAKRFMRSDHLAKHVKTHKNSKKSDVKSENVTQLAGAVSTEATGYTGVIFMYARWGCGRQQGERRRQVALELSQFQSNHMNGVREFFVRRCAADSGFFGVVWTPTANLEDGQDRDKGHGSPELLATIVAVVESRREAGCLTRADSTRTKGATLHEKFGKDHHLELTLG</sequence>
<reference evidence="20" key="2">
    <citation type="submission" date="2021-08" db="EMBL/GenBank/DDBJ databases">
        <authorList>
            <person name="Eriksson T."/>
        </authorList>
    </citation>
    <scope>NUCLEOTIDE SEQUENCE</scope>
    <source>
        <strain evidence="20">Stoneville</strain>
        <tissue evidence="20">Whole head</tissue>
    </source>
</reference>
<feature type="domain" description="C2H2-type" evidence="18">
    <location>
        <begin position="850"/>
        <end position="879"/>
    </location>
</feature>
<dbReference type="PANTHER" id="PTHR34179:SF1">
    <property type="entry name" value="TUMOR PROTEIN P53-INDUCIBLE PROTEIN 13"/>
    <property type="match status" value="1"/>
</dbReference>
<dbReference type="PROSITE" id="PS00914">
    <property type="entry name" value="SYNTAXIN"/>
    <property type="match status" value="1"/>
</dbReference>
<gene>
    <name evidence="20" type="ORF">GEV33_012433</name>
</gene>
<dbReference type="GO" id="GO:0003677">
    <property type="term" value="F:DNA binding"/>
    <property type="evidence" value="ECO:0007669"/>
    <property type="project" value="UniProtKB-KW"/>
</dbReference>
<dbReference type="GO" id="GO:0005634">
    <property type="term" value="C:nucleus"/>
    <property type="evidence" value="ECO:0007669"/>
    <property type="project" value="UniProtKB-SubCell"/>
</dbReference>
<name>A0A8J6H994_TENMO</name>
<feature type="transmembrane region" description="Helical" evidence="17">
    <location>
        <begin position="656"/>
        <end position="673"/>
    </location>
</feature>
<evidence type="ECO:0000256" key="2">
    <source>
        <dbReference type="ARBA" id="ARBA00004211"/>
    </source>
</evidence>
<keyword evidence="9" id="KW-0805">Transcription regulation</keyword>
<dbReference type="CDD" id="cd00179">
    <property type="entry name" value="SynN"/>
    <property type="match status" value="1"/>
</dbReference>
<protein>
    <recommendedName>
        <fullName evidence="22">t-SNARE coiled-coil homology domain-containing protein</fullName>
    </recommendedName>
</protein>
<dbReference type="Pfam" id="PF00804">
    <property type="entry name" value="Syntaxin"/>
    <property type="match status" value="1"/>
</dbReference>
<dbReference type="GO" id="GO:0008270">
    <property type="term" value="F:zinc ion binding"/>
    <property type="evidence" value="ECO:0007669"/>
    <property type="project" value="UniProtKB-KW"/>
</dbReference>
<dbReference type="GO" id="GO:0016020">
    <property type="term" value="C:membrane"/>
    <property type="evidence" value="ECO:0007669"/>
    <property type="project" value="UniProtKB-SubCell"/>
</dbReference>
<dbReference type="InterPro" id="IPR000727">
    <property type="entry name" value="T_SNARE_dom"/>
</dbReference>
<evidence type="ECO:0000256" key="17">
    <source>
        <dbReference type="SAM" id="Phobius"/>
    </source>
</evidence>
<dbReference type="PROSITE" id="PS50157">
    <property type="entry name" value="ZINC_FINGER_C2H2_2"/>
    <property type="match status" value="3"/>
</dbReference>
<evidence type="ECO:0000259" key="19">
    <source>
        <dbReference type="PROSITE" id="PS50192"/>
    </source>
</evidence>
<reference evidence="20" key="1">
    <citation type="journal article" date="2020" name="J Insects Food Feed">
        <title>The yellow mealworm (Tenebrio molitor) genome: a resource for the emerging insects as food and feed industry.</title>
        <authorList>
            <person name="Eriksson T."/>
            <person name="Andere A."/>
            <person name="Kelstrup H."/>
            <person name="Emery V."/>
            <person name="Picard C."/>
        </authorList>
    </citation>
    <scope>NUCLEOTIDE SEQUENCE</scope>
    <source>
        <strain evidence="20">Stoneville</strain>
        <tissue evidence="20">Whole head</tissue>
    </source>
</reference>
<keyword evidence="7" id="KW-0532">Neurotransmitter transport</keyword>
<comment type="similarity">
    <text evidence="3 15">Belongs to the syntaxin family.</text>
</comment>
<organism evidence="20 21">
    <name type="scientific">Tenebrio molitor</name>
    <name type="common">Yellow mealworm beetle</name>
    <dbReference type="NCBI Taxonomy" id="7067"/>
    <lineage>
        <taxon>Eukaryota</taxon>
        <taxon>Metazoa</taxon>
        <taxon>Ecdysozoa</taxon>
        <taxon>Arthropoda</taxon>
        <taxon>Hexapoda</taxon>
        <taxon>Insecta</taxon>
        <taxon>Pterygota</taxon>
        <taxon>Neoptera</taxon>
        <taxon>Endopterygota</taxon>
        <taxon>Coleoptera</taxon>
        <taxon>Polyphaga</taxon>
        <taxon>Cucujiformia</taxon>
        <taxon>Tenebrionidae</taxon>
        <taxon>Tenebrio</taxon>
    </lineage>
</organism>
<feature type="domain" description="C2H2-type" evidence="18">
    <location>
        <begin position="880"/>
        <end position="907"/>
    </location>
</feature>
<evidence type="ECO:0000256" key="9">
    <source>
        <dbReference type="ARBA" id="ARBA00023015"/>
    </source>
</evidence>
<dbReference type="InterPro" id="IPR006011">
    <property type="entry name" value="Syntaxin_N"/>
</dbReference>
<evidence type="ECO:0000256" key="13">
    <source>
        <dbReference type="ARBA" id="ARBA00038409"/>
    </source>
</evidence>
<dbReference type="FunFam" id="3.30.160.60:FF:000014">
    <property type="entry name" value="Transcription factor Sp3"/>
    <property type="match status" value="1"/>
</dbReference>
<dbReference type="Gene3D" id="1.20.58.70">
    <property type="match status" value="1"/>
</dbReference>
<evidence type="ECO:0000313" key="20">
    <source>
        <dbReference type="EMBL" id="KAH0810358.1"/>
    </source>
</evidence>
<feature type="domain" description="T-SNARE coiled-coil homology" evidence="19">
    <location>
        <begin position="194"/>
        <end position="256"/>
    </location>
</feature>
<evidence type="ECO:0000256" key="6">
    <source>
        <dbReference type="ARBA" id="ARBA00022771"/>
    </source>
</evidence>
<keyword evidence="21" id="KW-1185">Reference proteome</keyword>
<comment type="similarity">
    <text evidence="13">Belongs to the Sp1 C2H2-type zinc-finger protein family.</text>
</comment>
<accession>A0A8J6H994</accession>
<dbReference type="Pfam" id="PF11303">
    <property type="entry name" value="DUF3105"/>
    <property type="match status" value="1"/>
</dbReference>
<proteinExistence type="inferred from homology"/>